<evidence type="ECO:0000313" key="1">
    <source>
        <dbReference type="EMBL" id="MDX8480727.1"/>
    </source>
</evidence>
<proteinExistence type="predicted"/>
<gene>
    <name evidence="1" type="ORF">RFN28_19970</name>
</gene>
<reference evidence="1 2" key="1">
    <citation type="submission" date="2023-08" db="EMBL/GenBank/DDBJ databases">
        <title>Implementing the SeqCode for naming new Mesorhizobium species isolated from Vachellia karroo root nodules.</title>
        <authorList>
            <person name="Van Lill M."/>
        </authorList>
    </citation>
    <scope>NUCLEOTIDE SEQUENCE [LARGE SCALE GENOMIC DNA]</scope>
    <source>
        <strain evidence="1 2">VK24D</strain>
    </source>
</reference>
<sequence length="79" mass="8840">MAAAFYVAMSKGSHPDKTDRASPAALAEAERKVRAEKNARLKYLRTHAAWLVFDPDALFRDEIDCSALFGEAGRRTRQD</sequence>
<comment type="caution">
    <text evidence="1">The sequence shown here is derived from an EMBL/GenBank/DDBJ whole genome shotgun (WGS) entry which is preliminary data.</text>
</comment>
<accession>A0ABU4Y4A6</accession>
<dbReference type="EMBL" id="JAVIIW010000023">
    <property type="protein sequence ID" value="MDX8480727.1"/>
    <property type="molecule type" value="Genomic_DNA"/>
</dbReference>
<dbReference type="Proteomes" id="UP001287059">
    <property type="component" value="Unassembled WGS sequence"/>
</dbReference>
<protein>
    <recommendedName>
        <fullName evidence="3">Transposase</fullName>
    </recommendedName>
</protein>
<dbReference type="RefSeq" id="WP_320289033.1">
    <property type="nucleotide sequence ID" value="NZ_JAVIIW010000023.1"/>
</dbReference>
<organism evidence="1 2">
    <name type="scientific">Mesorhizobium album</name>
    <dbReference type="NCBI Taxonomy" id="3072314"/>
    <lineage>
        <taxon>Bacteria</taxon>
        <taxon>Pseudomonadati</taxon>
        <taxon>Pseudomonadota</taxon>
        <taxon>Alphaproteobacteria</taxon>
        <taxon>Hyphomicrobiales</taxon>
        <taxon>Phyllobacteriaceae</taxon>
        <taxon>Mesorhizobium</taxon>
    </lineage>
</organism>
<evidence type="ECO:0000313" key="2">
    <source>
        <dbReference type="Proteomes" id="UP001287059"/>
    </source>
</evidence>
<name>A0ABU4Y4A6_9HYPH</name>
<keyword evidence="2" id="KW-1185">Reference proteome</keyword>
<evidence type="ECO:0008006" key="3">
    <source>
        <dbReference type="Google" id="ProtNLM"/>
    </source>
</evidence>